<reference evidence="2 3" key="1">
    <citation type="journal article" date="2013" name="PLoS ONE">
        <title>Cultivation and Complete Genome Sequencing of Gloeobacter kilaueensis sp. nov., from a Lava Cave in Kilauea Caldera, Hawai'i.</title>
        <authorList>
            <person name="Saw J.H."/>
            <person name="Schatz M."/>
            <person name="Brown M.V."/>
            <person name="Kunkel D.D."/>
            <person name="Foster J.S."/>
            <person name="Shick H."/>
            <person name="Christensen S."/>
            <person name="Hou S."/>
            <person name="Wan X."/>
            <person name="Donachie S.P."/>
        </authorList>
    </citation>
    <scope>NUCLEOTIDE SEQUENCE [LARGE SCALE GENOMIC DNA]</scope>
    <source>
        <strain evidence="3">JS</strain>
    </source>
</reference>
<evidence type="ECO:0000313" key="3">
    <source>
        <dbReference type="Proteomes" id="UP000017396"/>
    </source>
</evidence>
<evidence type="ECO:0000259" key="1">
    <source>
        <dbReference type="Pfam" id="PF13401"/>
    </source>
</evidence>
<dbReference type="SUPFAM" id="SSF52540">
    <property type="entry name" value="P-loop containing nucleoside triphosphate hydrolases"/>
    <property type="match status" value="1"/>
</dbReference>
<dbReference type="GO" id="GO:0016887">
    <property type="term" value="F:ATP hydrolysis activity"/>
    <property type="evidence" value="ECO:0007669"/>
    <property type="project" value="InterPro"/>
</dbReference>
<keyword evidence="3" id="KW-1185">Reference proteome</keyword>
<proteinExistence type="predicted"/>
<dbReference type="PATRIC" id="fig|1183438.3.peg.3578"/>
<dbReference type="eggNOG" id="COG1672">
    <property type="taxonomic scope" value="Bacteria"/>
</dbReference>
<dbReference type="AlphaFoldDB" id="U5QLZ8"/>
<dbReference type="OrthoDB" id="1550950at2"/>
<dbReference type="KEGG" id="glj:GKIL_3642"/>
<dbReference type="InterPro" id="IPR049945">
    <property type="entry name" value="AAA_22"/>
</dbReference>
<dbReference type="PANTHER" id="PTHR34301">
    <property type="entry name" value="DNA-BINDING PROTEIN-RELATED"/>
    <property type="match status" value="1"/>
</dbReference>
<dbReference type="EMBL" id="CP003587">
    <property type="protein sequence ID" value="AGY59888.1"/>
    <property type="molecule type" value="Genomic_DNA"/>
</dbReference>
<evidence type="ECO:0000313" key="2">
    <source>
        <dbReference type="EMBL" id="AGY59888.1"/>
    </source>
</evidence>
<dbReference type="HOGENOM" id="CLU_715514_0_0_3"/>
<protein>
    <recommendedName>
        <fullName evidence="1">ORC1/DEAH AAA+ ATPase domain-containing protein</fullName>
    </recommendedName>
</protein>
<dbReference type="STRING" id="1183438.GKIL_3642"/>
<dbReference type="InterPro" id="IPR027417">
    <property type="entry name" value="P-loop_NTPase"/>
</dbReference>
<accession>U5QLZ8</accession>
<dbReference type="Pfam" id="PF13401">
    <property type="entry name" value="AAA_22"/>
    <property type="match status" value="1"/>
</dbReference>
<organism evidence="2 3">
    <name type="scientific">Gloeobacter kilaueensis (strain ATCC BAA-2537 / CCAP 1431/1 / ULC 316 / JS1)</name>
    <dbReference type="NCBI Taxonomy" id="1183438"/>
    <lineage>
        <taxon>Bacteria</taxon>
        <taxon>Bacillati</taxon>
        <taxon>Cyanobacteriota</taxon>
        <taxon>Cyanophyceae</taxon>
        <taxon>Gloeobacterales</taxon>
        <taxon>Gloeobacteraceae</taxon>
        <taxon>Gloeobacter</taxon>
    </lineage>
</organism>
<feature type="domain" description="ORC1/DEAH AAA+ ATPase" evidence="1">
    <location>
        <begin position="30"/>
        <end position="196"/>
    </location>
</feature>
<dbReference type="Proteomes" id="UP000017396">
    <property type="component" value="Chromosome"/>
</dbReference>
<sequence length="392" mass="43691">MRANPGGQIAPAQVVGRDALIKRLWRVLERQSLVLSAERRMGKTTIIRKMEAEVSQKGVLAFYRDLENVRTPIEFVEVIREDVQSALSLRQRTAQGFLKLLSTLGGGEAAGVKLPEIAAPSWKRLLEVLITDLMREPAQTVVFFWDELPLMIYNIRNSSGEQTAMEVLDTLRALRQMHGSHLRMVFTGSIGLHNVLTSLKRAGYANDPTNDMLQEDVPPLDPGSAQELASQLIEGEQLNTPDPQHLARAIATAGNGMPFYIQHVVDRLTAIGSAIGAGQVEEVVQQFLCDPQDVLHLRYYRERIATYYTSAEQPLALAVLDVLAATSPAIGFSEIHSGIQANPKTADSEDEAVREILTLLQKDHYITRDSQGNYAFRSSFIQRYWRFARGVL</sequence>
<gene>
    <name evidence="2" type="ORF">GKIL_3642</name>
</gene>
<dbReference type="Gene3D" id="3.40.50.300">
    <property type="entry name" value="P-loop containing nucleotide triphosphate hydrolases"/>
    <property type="match status" value="1"/>
</dbReference>
<dbReference type="PANTHER" id="PTHR34301:SF8">
    <property type="entry name" value="ATPASE DOMAIN-CONTAINING PROTEIN"/>
    <property type="match status" value="1"/>
</dbReference>
<name>U5QLZ8_GLOK1</name>